<dbReference type="InterPro" id="IPR029014">
    <property type="entry name" value="NiFe-Hase_large"/>
</dbReference>
<dbReference type="PROSITE" id="PS00535">
    <property type="entry name" value="COMPLEX1_49K"/>
    <property type="match status" value="1"/>
</dbReference>
<name>A0A4C1WAB2_EUMVA</name>
<protein>
    <recommendedName>
        <fullName evidence="5">Complex I-49kD</fullName>
    </recommendedName>
    <alternativeName>
        <fullName evidence="6">NADH-ubiquinone oxidoreductase 49 kDa subunit</fullName>
    </alternativeName>
</protein>
<evidence type="ECO:0000256" key="6">
    <source>
        <dbReference type="ARBA" id="ARBA00031562"/>
    </source>
</evidence>
<evidence type="ECO:0000256" key="5">
    <source>
        <dbReference type="ARBA" id="ARBA00030505"/>
    </source>
</evidence>
<dbReference type="STRING" id="151549.A0A4C1WAB2"/>
<dbReference type="GO" id="GO:0016651">
    <property type="term" value="F:oxidoreductase activity, acting on NAD(P)H"/>
    <property type="evidence" value="ECO:0007669"/>
    <property type="project" value="InterPro"/>
</dbReference>
<dbReference type="Proteomes" id="UP000299102">
    <property type="component" value="Unassembled WGS sequence"/>
</dbReference>
<dbReference type="InterPro" id="IPR022885">
    <property type="entry name" value="NDH1_su_D/H"/>
</dbReference>
<dbReference type="OrthoDB" id="1009at2759"/>
<dbReference type="SUPFAM" id="SSF56672">
    <property type="entry name" value="DNA/RNA polymerases"/>
    <property type="match status" value="1"/>
</dbReference>
<dbReference type="AlphaFoldDB" id="A0A4C1WAB2"/>
<dbReference type="InterPro" id="IPR000477">
    <property type="entry name" value="RT_dom"/>
</dbReference>
<dbReference type="SUPFAM" id="SSF56762">
    <property type="entry name" value="HydB/Nqo4-like"/>
    <property type="match status" value="1"/>
</dbReference>
<evidence type="ECO:0000259" key="8">
    <source>
        <dbReference type="Pfam" id="PF00078"/>
    </source>
</evidence>
<sequence length="500" mass="56736">MGEQTRGAKRHGHRWYPDEEYVKQFEGVVMYPEGVLREMKRTPLNGIVAPVEKKVRNMVLNFGPQHPAAHGVLRLVLELDGEMARHCDPHIGLLHRGTEKLMEYKTYTQCLPFMDRLDYVSMMCNEQCFSLAVEKLLNIDIPIRAKYIRVLFGELTRIMNHLMNIAAAALDCGGITPLFWLFEEREKLMEFYERVCGARMHAAYVRPGGVAIVIGKTARRNEEVILRNENGETLATSQSAELLAQTAAIHSAEGIFLAIANKYLSLGYLSGQWKVAHAVVIQKTGKEYYIHPKSYRPIGLLSFLGKTVEKLLVKRFQWHILPTLNNRQYGFVPQRGTEGTLGDLVTYLREEREKKNSTLLVSLDTEGGLDNAWWPTIKNQLARKRCPRNLYHLVDTYLRDCRVAVNYARATSKTTKGGIQESISGPTFWNVILDSLLDELSGKEVHRQAFADDVVLTFTGRSIKSLQERANSVLQAVIRWGLTSSNSLLKKLKQSCLRGS</sequence>
<dbReference type="Pfam" id="PF00078">
    <property type="entry name" value="RVT_1"/>
    <property type="match status" value="1"/>
</dbReference>
<evidence type="ECO:0000256" key="3">
    <source>
        <dbReference type="ARBA" id="ARBA00022967"/>
    </source>
</evidence>
<dbReference type="GO" id="GO:0051287">
    <property type="term" value="F:NAD binding"/>
    <property type="evidence" value="ECO:0007669"/>
    <property type="project" value="InterPro"/>
</dbReference>
<evidence type="ECO:0000313" key="10">
    <source>
        <dbReference type="EMBL" id="GBP48328.1"/>
    </source>
</evidence>
<dbReference type="InterPro" id="IPR014029">
    <property type="entry name" value="NADH_UbQ_OxRdtase_49kDa_CS"/>
</dbReference>
<dbReference type="InterPro" id="IPR043502">
    <property type="entry name" value="DNA/RNA_pol_sf"/>
</dbReference>
<dbReference type="EMBL" id="BGZK01000521">
    <property type="protein sequence ID" value="GBP48328.1"/>
    <property type="molecule type" value="Genomic_DNA"/>
</dbReference>
<accession>A0A4C1WAB2</accession>
<feature type="domain" description="Reverse transcriptase" evidence="8">
    <location>
        <begin position="282"/>
        <end position="485"/>
    </location>
</feature>
<keyword evidence="4 7" id="KW-0520">NAD</keyword>
<dbReference type="PANTHER" id="PTHR11993:SF10">
    <property type="entry name" value="NADH DEHYDROGENASE [UBIQUINONE] IRON-SULFUR PROTEIN 2, MITOCHONDRIAL"/>
    <property type="match status" value="1"/>
</dbReference>
<feature type="domain" description="NADH-quinone oxidoreductase subunit D" evidence="9">
    <location>
        <begin position="171"/>
        <end position="213"/>
    </location>
</feature>
<dbReference type="GO" id="GO:0048038">
    <property type="term" value="F:quinone binding"/>
    <property type="evidence" value="ECO:0007669"/>
    <property type="project" value="InterPro"/>
</dbReference>
<proteinExistence type="inferred from homology"/>
<keyword evidence="11" id="KW-1185">Reference proteome</keyword>
<evidence type="ECO:0000256" key="2">
    <source>
        <dbReference type="ARBA" id="ARBA00022448"/>
    </source>
</evidence>
<evidence type="ECO:0000313" key="11">
    <source>
        <dbReference type="Proteomes" id="UP000299102"/>
    </source>
</evidence>
<dbReference type="PANTHER" id="PTHR11993">
    <property type="entry name" value="NADH-UBIQUINONE OXIDOREDUCTASE 49 KDA SUBUNIT"/>
    <property type="match status" value="1"/>
</dbReference>
<gene>
    <name evidence="10" type="primary">Ndufs2</name>
    <name evidence="10" type="ORF">EVAR_34821_1</name>
</gene>
<dbReference type="InterPro" id="IPR001135">
    <property type="entry name" value="NADH_Q_OxRdtase_suD"/>
</dbReference>
<reference evidence="10 11" key="1">
    <citation type="journal article" date="2019" name="Commun. Biol.">
        <title>The bagworm genome reveals a unique fibroin gene that provides high tensile strength.</title>
        <authorList>
            <person name="Kono N."/>
            <person name="Nakamura H."/>
            <person name="Ohtoshi R."/>
            <person name="Tomita M."/>
            <person name="Numata K."/>
            <person name="Arakawa K."/>
        </authorList>
    </citation>
    <scope>NUCLEOTIDE SEQUENCE [LARGE SCALE GENOMIC DNA]</scope>
</reference>
<organism evidence="10 11">
    <name type="scientific">Eumeta variegata</name>
    <name type="common">Bagworm moth</name>
    <name type="synonym">Eumeta japonica</name>
    <dbReference type="NCBI Taxonomy" id="151549"/>
    <lineage>
        <taxon>Eukaryota</taxon>
        <taxon>Metazoa</taxon>
        <taxon>Ecdysozoa</taxon>
        <taxon>Arthropoda</taxon>
        <taxon>Hexapoda</taxon>
        <taxon>Insecta</taxon>
        <taxon>Pterygota</taxon>
        <taxon>Neoptera</taxon>
        <taxon>Endopterygota</taxon>
        <taxon>Lepidoptera</taxon>
        <taxon>Glossata</taxon>
        <taxon>Ditrysia</taxon>
        <taxon>Tineoidea</taxon>
        <taxon>Psychidae</taxon>
        <taxon>Oiketicinae</taxon>
        <taxon>Eumeta</taxon>
    </lineage>
</organism>
<evidence type="ECO:0000256" key="1">
    <source>
        <dbReference type="ARBA" id="ARBA00005769"/>
    </source>
</evidence>
<evidence type="ECO:0000256" key="7">
    <source>
        <dbReference type="RuleBase" id="RU003685"/>
    </source>
</evidence>
<dbReference type="GO" id="GO:0005739">
    <property type="term" value="C:mitochondrion"/>
    <property type="evidence" value="ECO:0007669"/>
    <property type="project" value="GOC"/>
</dbReference>
<evidence type="ECO:0000256" key="4">
    <source>
        <dbReference type="ARBA" id="ARBA00023027"/>
    </source>
</evidence>
<dbReference type="Gene3D" id="1.10.645.10">
    <property type="entry name" value="Cytochrome-c3 Hydrogenase, chain B"/>
    <property type="match status" value="1"/>
</dbReference>
<comment type="similarity">
    <text evidence="1 7">Belongs to the complex I 49 kDa subunit family.</text>
</comment>
<evidence type="ECO:0000259" key="9">
    <source>
        <dbReference type="Pfam" id="PF00346"/>
    </source>
</evidence>
<dbReference type="GO" id="GO:0071897">
    <property type="term" value="P:DNA biosynthetic process"/>
    <property type="evidence" value="ECO:0007669"/>
    <property type="project" value="UniProtKB-ARBA"/>
</dbReference>
<comment type="caution">
    <text evidence="10">The sequence shown here is derived from an EMBL/GenBank/DDBJ whole genome shotgun (WGS) entry which is preliminary data.</text>
</comment>
<dbReference type="Pfam" id="PF00346">
    <property type="entry name" value="Complex1_49kDa"/>
    <property type="match status" value="1"/>
</dbReference>
<dbReference type="GO" id="GO:0006120">
    <property type="term" value="P:mitochondrial electron transport, NADH to ubiquinone"/>
    <property type="evidence" value="ECO:0007669"/>
    <property type="project" value="TreeGrafter"/>
</dbReference>
<keyword evidence="2 7" id="KW-0813">Transport</keyword>
<keyword evidence="3 7" id="KW-1278">Translocase</keyword>